<evidence type="ECO:0000313" key="2">
    <source>
        <dbReference type="Proteomes" id="UP000561271"/>
    </source>
</evidence>
<dbReference type="Proteomes" id="UP000561271">
    <property type="component" value="Unassembled WGS sequence"/>
</dbReference>
<evidence type="ECO:0000313" key="1">
    <source>
        <dbReference type="EMBL" id="GFP38264.1"/>
    </source>
</evidence>
<protein>
    <submittedName>
        <fullName evidence="1">Uncharacterized protein</fullName>
    </submittedName>
</protein>
<feature type="non-terminal residue" evidence="1">
    <location>
        <position position="1"/>
    </location>
</feature>
<proteinExistence type="predicted"/>
<dbReference type="EMBL" id="BLSC01000455">
    <property type="protein sequence ID" value="GFP38264.1"/>
    <property type="molecule type" value="Genomic_DNA"/>
</dbReference>
<sequence length="35" mass="3658">RQLQGVAGQTVPSPLGVETSHGCQSEKGVLYLTNC</sequence>
<gene>
    <name evidence="1" type="ORF">HKBW3S44_01944</name>
</gene>
<organism evidence="1 2">
    <name type="scientific">Candidatus Hakubella thermalkaliphila</name>
    <dbReference type="NCBI Taxonomy" id="2754717"/>
    <lineage>
        <taxon>Bacteria</taxon>
        <taxon>Bacillati</taxon>
        <taxon>Actinomycetota</taxon>
        <taxon>Actinomycetota incertae sedis</taxon>
        <taxon>Candidatus Hakubellales</taxon>
        <taxon>Candidatus Hakubellaceae</taxon>
        <taxon>Candidatus Hakubella</taxon>
    </lineage>
</organism>
<comment type="caution">
    <text evidence="1">The sequence shown here is derived from an EMBL/GenBank/DDBJ whole genome shotgun (WGS) entry which is preliminary data.</text>
</comment>
<accession>A0A6V8Q2G5</accession>
<reference evidence="1 2" key="1">
    <citation type="journal article" date="2020" name="Front. Microbiol.">
        <title>Single-cell genomics of novel Actinobacteria with the Wood-Ljungdahl pathway discovered in a serpentinizing system.</title>
        <authorList>
            <person name="Merino N."/>
            <person name="Kawai M."/>
            <person name="Boyd E.S."/>
            <person name="Colman D.R."/>
            <person name="McGlynn S.E."/>
            <person name="Nealson K.H."/>
            <person name="Kurokawa K."/>
            <person name="Hongoh Y."/>
        </authorList>
    </citation>
    <scope>NUCLEOTIDE SEQUENCE [LARGE SCALE GENOMIC DNA]</scope>
    <source>
        <strain evidence="1 2">S44</strain>
    </source>
</reference>
<dbReference type="AlphaFoldDB" id="A0A6V8Q2G5"/>
<name>A0A6V8Q2G5_9ACTN</name>